<evidence type="ECO:0000256" key="1">
    <source>
        <dbReference type="SAM" id="MobiDB-lite"/>
    </source>
</evidence>
<evidence type="ECO:0000313" key="3">
    <source>
        <dbReference type="Proteomes" id="UP000469452"/>
    </source>
</evidence>
<gene>
    <name evidence="2" type="ORF">AaE_012152</name>
</gene>
<dbReference type="AlphaFoldDB" id="A0A6A4ZIM4"/>
<feature type="non-terminal residue" evidence="2">
    <location>
        <position position="245"/>
    </location>
</feature>
<protein>
    <submittedName>
        <fullName evidence="2">Uncharacterized protein</fullName>
    </submittedName>
</protein>
<comment type="caution">
    <text evidence="2">The sequence shown here is derived from an EMBL/GenBank/DDBJ whole genome shotgun (WGS) entry which is preliminary data.</text>
</comment>
<reference evidence="2 3" key="1">
    <citation type="submission" date="2019-06" db="EMBL/GenBank/DDBJ databases">
        <title>Genomics analysis of Aphanomyces spp. identifies a new class of oomycete effector associated with host adaptation.</title>
        <authorList>
            <person name="Gaulin E."/>
        </authorList>
    </citation>
    <scope>NUCLEOTIDE SEQUENCE [LARGE SCALE GENOMIC DNA]</scope>
    <source>
        <strain evidence="2 3">E</strain>
    </source>
</reference>
<evidence type="ECO:0000313" key="2">
    <source>
        <dbReference type="EMBL" id="KAF0712023.1"/>
    </source>
</evidence>
<proteinExistence type="predicted"/>
<feature type="compositionally biased region" description="Basic residues" evidence="1">
    <location>
        <begin position="26"/>
        <end position="41"/>
    </location>
</feature>
<accession>A0A6A4ZIM4</accession>
<feature type="compositionally biased region" description="Low complexity" evidence="1">
    <location>
        <begin position="68"/>
        <end position="80"/>
    </location>
</feature>
<dbReference type="EMBL" id="VJMI01017949">
    <property type="protein sequence ID" value="KAF0712023.1"/>
    <property type="molecule type" value="Genomic_DNA"/>
</dbReference>
<sequence>MALWRFLGDLFHVHDSAPTPAEIAQKRRPVKAKATVAHRRPLQTQSSSSLGYNDFLNAIVDTDDIKSSHVGSSSVTSRPSSDLDDDPFTSRNHSTRHIRDPPVQVASMSYAGPQRPKRGFDTRLKAPPPPPSSSRLPRLRERSMQVPPLSSSTKAPSSFTKAPSSFTKAPSSFTKAPSSFTKAPSSLNPAIQKLPPLSTHRRGSKWLFDYQDNQPSANVDSFVTPAVEKTRSNRVQAAKGVSSAT</sequence>
<feature type="region of interest" description="Disordered" evidence="1">
    <location>
        <begin position="25"/>
        <end position="49"/>
    </location>
</feature>
<name>A0A6A4ZIM4_APHAT</name>
<feature type="region of interest" description="Disordered" evidence="1">
    <location>
        <begin position="66"/>
        <end position="198"/>
    </location>
</feature>
<dbReference type="VEuPathDB" id="FungiDB:H257_00493"/>
<feature type="compositionally biased region" description="Polar residues" evidence="1">
    <location>
        <begin position="148"/>
        <end position="189"/>
    </location>
</feature>
<organism evidence="2 3">
    <name type="scientific">Aphanomyces astaci</name>
    <name type="common">Crayfish plague agent</name>
    <dbReference type="NCBI Taxonomy" id="112090"/>
    <lineage>
        <taxon>Eukaryota</taxon>
        <taxon>Sar</taxon>
        <taxon>Stramenopiles</taxon>
        <taxon>Oomycota</taxon>
        <taxon>Saprolegniomycetes</taxon>
        <taxon>Saprolegniales</taxon>
        <taxon>Verrucalvaceae</taxon>
        <taxon>Aphanomyces</taxon>
    </lineage>
</organism>
<dbReference type="Proteomes" id="UP000469452">
    <property type="component" value="Unassembled WGS sequence"/>
</dbReference>